<dbReference type="Pfam" id="PF00689">
    <property type="entry name" value="Cation_ATPase_C"/>
    <property type="match status" value="1"/>
</dbReference>
<dbReference type="SUPFAM" id="SSF81665">
    <property type="entry name" value="Calcium ATPase, transmembrane domain M"/>
    <property type="match status" value="1"/>
</dbReference>
<evidence type="ECO:0000256" key="10">
    <source>
        <dbReference type="SAM" id="Phobius"/>
    </source>
</evidence>
<dbReference type="SMART" id="SM00831">
    <property type="entry name" value="Cation_ATPase_N"/>
    <property type="match status" value="1"/>
</dbReference>
<dbReference type="SFLD" id="SFLDS00003">
    <property type="entry name" value="Haloacid_Dehalogenase"/>
    <property type="match status" value="1"/>
</dbReference>
<dbReference type="InterPro" id="IPR001757">
    <property type="entry name" value="P_typ_ATPase"/>
</dbReference>
<dbReference type="InterPro" id="IPR023299">
    <property type="entry name" value="ATPase_P-typ_cyto_dom_N"/>
</dbReference>
<dbReference type="KEGG" id="mlt:VC82_541"/>
<dbReference type="Pfam" id="PF00690">
    <property type="entry name" value="Cation_ATPase_N"/>
    <property type="match status" value="1"/>
</dbReference>
<feature type="transmembrane region" description="Helical" evidence="10">
    <location>
        <begin position="781"/>
        <end position="800"/>
    </location>
</feature>
<dbReference type="GO" id="GO:0005886">
    <property type="term" value="C:plasma membrane"/>
    <property type="evidence" value="ECO:0007669"/>
    <property type="project" value="UniProtKB-SubCell"/>
</dbReference>
<dbReference type="RefSeq" id="WP_045801012.1">
    <property type="nucleotide sequence ID" value="NZ_CP011071.1"/>
</dbReference>
<dbReference type="OrthoDB" id="1521937at2"/>
<dbReference type="EMBL" id="CP011071">
    <property type="protein sequence ID" value="AKA34216.1"/>
    <property type="molecule type" value="Genomic_DNA"/>
</dbReference>
<feature type="transmembrane region" description="Helical" evidence="10">
    <location>
        <begin position="58"/>
        <end position="77"/>
    </location>
</feature>
<dbReference type="GO" id="GO:1990573">
    <property type="term" value="P:potassium ion import across plasma membrane"/>
    <property type="evidence" value="ECO:0007669"/>
    <property type="project" value="TreeGrafter"/>
</dbReference>
<feature type="transmembrane region" description="Helical" evidence="10">
    <location>
        <begin position="846"/>
        <end position="871"/>
    </location>
</feature>
<feature type="transmembrane region" description="Helical" evidence="10">
    <location>
        <begin position="707"/>
        <end position="729"/>
    </location>
</feature>
<feature type="transmembrane region" description="Helical" evidence="10">
    <location>
        <begin position="83"/>
        <end position="104"/>
    </location>
</feature>
<dbReference type="PRINTS" id="PR00119">
    <property type="entry name" value="CATATPASE"/>
</dbReference>
<reference evidence="12 13" key="1">
    <citation type="submission" date="2015-03" db="EMBL/GenBank/DDBJ databases">
        <title>Complete genome sequence of Muricauda lutaonensis CC-HSB-11T, isolated from a coastal hot spring.</title>
        <authorList>
            <person name="Kim K.M."/>
        </authorList>
    </citation>
    <scope>NUCLEOTIDE SEQUENCE [LARGE SCALE GENOMIC DNA]</scope>
    <source>
        <strain evidence="12 13">CC-HSB-11</strain>
    </source>
</reference>
<dbReference type="SUPFAM" id="SSF81653">
    <property type="entry name" value="Calcium ATPase, transduction domain A"/>
    <property type="match status" value="1"/>
</dbReference>
<evidence type="ECO:0000256" key="2">
    <source>
        <dbReference type="ARBA" id="ARBA00005675"/>
    </source>
</evidence>
<evidence type="ECO:0000256" key="1">
    <source>
        <dbReference type="ARBA" id="ARBA00004651"/>
    </source>
</evidence>
<evidence type="ECO:0000256" key="9">
    <source>
        <dbReference type="ARBA" id="ARBA00023136"/>
    </source>
</evidence>
<dbReference type="InterPro" id="IPR036412">
    <property type="entry name" value="HAD-like_sf"/>
</dbReference>
<dbReference type="Gene3D" id="3.40.50.1000">
    <property type="entry name" value="HAD superfamily/HAD-like"/>
    <property type="match status" value="1"/>
</dbReference>
<keyword evidence="6" id="KW-0067">ATP-binding</keyword>
<evidence type="ECO:0000313" key="13">
    <source>
        <dbReference type="Proteomes" id="UP000032726"/>
    </source>
</evidence>
<organism evidence="12 13">
    <name type="scientific">Flagellimonas lutaonensis</name>
    <dbReference type="NCBI Taxonomy" id="516051"/>
    <lineage>
        <taxon>Bacteria</taxon>
        <taxon>Pseudomonadati</taxon>
        <taxon>Bacteroidota</taxon>
        <taxon>Flavobacteriia</taxon>
        <taxon>Flavobacteriales</taxon>
        <taxon>Flavobacteriaceae</taxon>
        <taxon>Flagellimonas</taxon>
    </lineage>
</organism>
<dbReference type="SFLD" id="SFLDG00002">
    <property type="entry name" value="C1.7:_P-type_atpase_like"/>
    <property type="match status" value="1"/>
</dbReference>
<dbReference type="SFLD" id="SFLDF00027">
    <property type="entry name" value="p-type_atpase"/>
    <property type="match status" value="1"/>
</dbReference>
<feature type="transmembrane region" description="Helical" evidence="10">
    <location>
        <begin position="275"/>
        <end position="296"/>
    </location>
</feature>
<dbReference type="SUPFAM" id="SSF56784">
    <property type="entry name" value="HAD-like"/>
    <property type="match status" value="1"/>
</dbReference>
<dbReference type="InterPro" id="IPR044492">
    <property type="entry name" value="P_typ_ATPase_HD_dom"/>
</dbReference>
<dbReference type="GO" id="GO:0030007">
    <property type="term" value="P:intracellular potassium ion homeostasis"/>
    <property type="evidence" value="ECO:0007669"/>
    <property type="project" value="TreeGrafter"/>
</dbReference>
<dbReference type="Pfam" id="PF08282">
    <property type="entry name" value="Hydrolase_3"/>
    <property type="match status" value="1"/>
</dbReference>
<dbReference type="PRINTS" id="PR00120">
    <property type="entry name" value="HATPASE"/>
</dbReference>
<dbReference type="NCBIfam" id="TIGR01494">
    <property type="entry name" value="ATPase_P-type"/>
    <property type="match status" value="2"/>
</dbReference>
<evidence type="ECO:0000256" key="8">
    <source>
        <dbReference type="ARBA" id="ARBA00022989"/>
    </source>
</evidence>
<evidence type="ECO:0000256" key="4">
    <source>
        <dbReference type="ARBA" id="ARBA00022692"/>
    </source>
</evidence>
<feature type="transmembrane region" description="Helical" evidence="10">
    <location>
        <begin position="754"/>
        <end position="775"/>
    </location>
</feature>
<dbReference type="GO" id="GO:0005391">
    <property type="term" value="F:P-type sodium:potassium-exchanging transporter activity"/>
    <property type="evidence" value="ECO:0007669"/>
    <property type="project" value="TreeGrafter"/>
</dbReference>
<dbReference type="PATRIC" id="fig|516051.4.peg.564"/>
<dbReference type="AlphaFoldDB" id="A0A0D5YQU7"/>
<evidence type="ECO:0000256" key="5">
    <source>
        <dbReference type="ARBA" id="ARBA00022741"/>
    </source>
</evidence>
<dbReference type="STRING" id="516051.VC82_541"/>
<dbReference type="InterPro" id="IPR006068">
    <property type="entry name" value="ATPase_P-typ_cation-transptr_C"/>
</dbReference>
<comment type="similarity">
    <text evidence="2">Belongs to the cation transport ATPase (P-type) (TC 3.A.3) family. Type IIA subfamily.</text>
</comment>
<keyword evidence="13" id="KW-1185">Reference proteome</keyword>
<comment type="subcellular location">
    <subcellularLocation>
        <location evidence="1">Cell membrane</location>
        <topology evidence="1">Multi-pass membrane protein</topology>
    </subcellularLocation>
</comment>
<dbReference type="InterPro" id="IPR059000">
    <property type="entry name" value="ATPase_P-type_domA"/>
</dbReference>
<keyword evidence="8 10" id="KW-1133">Transmembrane helix</keyword>
<keyword evidence="5" id="KW-0547">Nucleotide-binding</keyword>
<gene>
    <name evidence="12" type="ORF">VC82_541</name>
</gene>
<name>A0A0D5YQU7_9FLAO</name>
<dbReference type="InterPro" id="IPR023298">
    <property type="entry name" value="ATPase_P-typ_TM_dom_sf"/>
</dbReference>
<feature type="transmembrane region" description="Helical" evidence="10">
    <location>
        <begin position="245"/>
        <end position="263"/>
    </location>
</feature>
<dbReference type="GO" id="GO:0005524">
    <property type="term" value="F:ATP binding"/>
    <property type="evidence" value="ECO:0007669"/>
    <property type="project" value="UniProtKB-KW"/>
</dbReference>
<keyword evidence="7" id="KW-1278">Translocase</keyword>
<dbReference type="InterPro" id="IPR018303">
    <property type="entry name" value="ATPase_P-typ_P_site"/>
</dbReference>
<dbReference type="Pfam" id="PF13246">
    <property type="entry name" value="Cation_ATPase"/>
    <property type="match status" value="1"/>
</dbReference>
<dbReference type="Gene3D" id="3.40.1110.10">
    <property type="entry name" value="Calcium-transporting ATPase, cytoplasmic domain N"/>
    <property type="match status" value="1"/>
</dbReference>
<dbReference type="PANTHER" id="PTHR43294:SF21">
    <property type="entry name" value="CATION TRANSPORTING ATPASE"/>
    <property type="match status" value="1"/>
</dbReference>
<feature type="transmembrane region" description="Helical" evidence="10">
    <location>
        <begin position="680"/>
        <end position="701"/>
    </location>
</feature>
<evidence type="ECO:0000313" key="12">
    <source>
        <dbReference type="EMBL" id="AKA34216.1"/>
    </source>
</evidence>
<dbReference type="SUPFAM" id="SSF81660">
    <property type="entry name" value="Metal cation-transporting ATPase, ATP-binding domain N"/>
    <property type="match status" value="1"/>
</dbReference>
<dbReference type="Gene3D" id="2.70.150.10">
    <property type="entry name" value="Calcium-transporting ATPase, cytoplasmic transduction domain A"/>
    <property type="match status" value="1"/>
</dbReference>
<feature type="transmembrane region" description="Helical" evidence="10">
    <location>
        <begin position="821"/>
        <end position="840"/>
    </location>
</feature>
<dbReference type="InterPro" id="IPR008250">
    <property type="entry name" value="ATPase_P-typ_transduc_dom_A_sf"/>
</dbReference>
<protein>
    <recommendedName>
        <fullName evidence="11">Cation-transporting P-type ATPase N-terminal domain-containing protein</fullName>
    </recommendedName>
</protein>
<keyword evidence="3" id="KW-1003">Cell membrane</keyword>
<dbReference type="GO" id="GO:0016887">
    <property type="term" value="F:ATP hydrolysis activity"/>
    <property type="evidence" value="ECO:0007669"/>
    <property type="project" value="InterPro"/>
</dbReference>
<evidence type="ECO:0000256" key="7">
    <source>
        <dbReference type="ARBA" id="ARBA00022967"/>
    </source>
</evidence>
<sequence>MIQDPCALSAQEIADRLNSHLSQGLADQVLREHIQKYGPNEIPQDRPKGKWRILVDQLLNPIIYILSAAALLAFLFSDWLEGVAILVVIIISAAIGFVMELQAVRSLEALRKMGQVMARVVRSGKTEYIGAPELVPGDIILLQPGDVIAADARLVSEENLSLKESALTGESIPVSKKIETLPADTPITDQHNMVFKGTTAITGSGRAIVTATGADTQLGKIQQMGMEAEKEITPLEKKLNQLSKWLIWLTLIFAVLIVITGYIRGKDLLLMIETGVALAVAAIPEGLPIVATVALAQGMLRLAKKKVIIKKLEAVQTLGATNIICTDKTGTLTEDKMNVHTVVLAEASLVNVYHKDSVDLVTVKNSEAFERMILAGILCNNAYPSANGAQGDSIEVALLDFAEHFEYEVSSIREKNPEKIELPFDSDRKFMATAHQNEHGSFVYVKGAFEQLVTVCDRILIDGEIKIFDHKKEWHEKVDQLASQGLRTLAFAYRKVEEIPEKESLAKQLVFLGIIGFIDPAREDVKATIDIYKTAGIKVIMATGDHPKTAQKIAEEVGLLPVDAPTNKVLEGTALKKLKETDETDKKQLLEASVFARVTPEQKLDLITFHQKNNDIVGMIGDGINDVPALKKADIGIAMGIRGTEAAREVADVILKNDKFTAIELAIRQGRVVFQNIRQFVVYLLSCNLAEILAVGVAALANLPTPLLPLQILFINLVTDVFPALALGLGKGEDDIMQQPPRNPNEPIMGKGDWYATMLYGLCISLAVLGVVVYAEFVLDVPANIINNMAFLTLVLAQLFNVFNIPKREEPFFNNEVTRNPWVWGALVLSLAITYVAYAIPAVAEALAFIALSFEQLVITVLFATAAVLLAQLIKRLSNLLEHWVKL</sequence>
<dbReference type="InterPro" id="IPR050510">
    <property type="entry name" value="Cation_transp_ATPase_P-type"/>
</dbReference>
<evidence type="ECO:0000256" key="6">
    <source>
        <dbReference type="ARBA" id="ARBA00022840"/>
    </source>
</evidence>
<evidence type="ECO:0000259" key="11">
    <source>
        <dbReference type="SMART" id="SM00831"/>
    </source>
</evidence>
<dbReference type="InterPro" id="IPR004014">
    <property type="entry name" value="ATPase_P-typ_cation-transptr_N"/>
</dbReference>
<feature type="domain" description="Cation-transporting P-type ATPase N-terminal" evidence="11">
    <location>
        <begin position="4"/>
        <end position="78"/>
    </location>
</feature>
<dbReference type="PANTHER" id="PTHR43294">
    <property type="entry name" value="SODIUM/POTASSIUM-TRANSPORTING ATPASE SUBUNIT ALPHA"/>
    <property type="match status" value="1"/>
</dbReference>
<keyword evidence="4 10" id="KW-0812">Transmembrane</keyword>
<dbReference type="Gene3D" id="1.20.1110.10">
    <property type="entry name" value="Calcium-transporting ATPase, transmembrane domain"/>
    <property type="match status" value="1"/>
</dbReference>
<accession>A0A0D5YQU7</accession>
<dbReference type="Pfam" id="PF00122">
    <property type="entry name" value="E1-E2_ATPase"/>
    <property type="match status" value="1"/>
</dbReference>
<keyword evidence="9 10" id="KW-0472">Membrane</keyword>
<dbReference type="GO" id="GO:0036376">
    <property type="term" value="P:sodium ion export across plasma membrane"/>
    <property type="evidence" value="ECO:0007669"/>
    <property type="project" value="TreeGrafter"/>
</dbReference>
<dbReference type="InterPro" id="IPR023214">
    <property type="entry name" value="HAD_sf"/>
</dbReference>
<dbReference type="Proteomes" id="UP000032726">
    <property type="component" value="Chromosome"/>
</dbReference>
<dbReference type="PROSITE" id="PS00154">
    <property type="entry name" value="ATPASE_E1_E2"/>
    <property type="match status" value="1"/>
</dbReference>
<dbReference type="HOGENOM" id="CLU_002360_3_3_10"/>
<dbReference type="GO" id="GO:0006883">
    <property type="term" value="P:intracellular sodium ion homeostasis"/>
    <property type="evidence" value="ECO:0007669"/>
    <property type="project" value="TreeGrafter"/>
</dbReference>
<dbReference type="GO" id="GO:1902600">
    <property type="term" value="P:proton transmembrane transport"/>
    <property type="evidence" value="ECO:0007669"/>
    <property type="project" value="TreeGrafter"/>
</dbReference>
<evidence type="ECO:0000256" key="3">
    <source>
        <dbReference type="ARBA" id="ARBA00022475"/>
    </source>
</evidence>
<proteinExistence type="inferred from homology"/>